<evidence type="ECO:0000256" key="1">
    <source>
        <dbReference type="SAM" id="Phobius"/>
    </source>
</evidence>
<evidence type="ECO:0008006" key="4">
    <source>
        <dbReference type="Google" id="ProtNLM"/>
    </source>
</evidence>
<reference evidence="2 3" key="1">
    <citation type="submission" date="2018-08" db="EMBL/GenBank/DDBJ databases">
        <title>Genomic Encyclopedia of Archaeal and Bacterial Type Strains, Phase II (KMG-II): from individual species to whole genera.</title>
        <authorList>
            <person name="Goeker M."/>
        </authorList>
    </citation>
    <scope>NUCLEOTIDE SEQUENCE [LARGE SCALE GENOMIC DNA]</scope>
    <source>
        <strain evidence="2 3">DSM 45791</strain>
    </source>
</reference>
<feature type="transmembrane region" description="Helical" evidence="1">
    <location>
        <begin position="145"/>
        <end position="167"/>
    </location>
</feature>
<evidence type="ECO:0000313" key="3">
    <source>
        <dbReference type="Proteomes" id="UP000256269"/>
    </source>
</evidence>
<proteinExistence type="predicted"/>
<protein>
    <recommendedName>
        <fullName evidence="4">Integral membrane protein</fullName>
    </recommendedName>
</protein>
<organism evidence="2 3">
    <name type="scientific">Kutzneria buriramensis</name>
    <dbReference type="NCBI Taxonomy" id="1045776"/>
    <lineage>
        <taxon>Bacteria</taxon>
        <taxon>Bacillati</taxon>
        <taxon>Actinomycetota</taxon>
        <taxon>Actinomycetes</taxon>
        <taxon>Pseudonocardiales</taxon>
        <taxon>Pseudonocardiaceae</taxon>
        <taxon>Kutzneria</taxon>
    </lineage>
</organism>
<keyword evidence="1" id="KW-1133">Transmembrane helix</keyword>
<feature type="transmembrane region" description="Helical" evidence="1">
    <location>
        <begin position="50"/>
        <end position="70"/>
    </location>
</feature>
<sequence length="269" mass="29579">MGHWDPGHERLLWFFLGLVIAFVLIRISVRMIRAKVRWWPGNVTPGGTHIHHVVFGVVAMMLGGVIGLAVPDDSGDWRLWSAGLFGVGTALVLDEFALILHLRDVYWTQAGRLSVDAVFLAVGLTGLLLLGAKPLDYGLLPDLNLPAHVAGALIALVDLAFAVVALLKGKIWTGLLGLLLPPLAEIGALRLARPNSPWARWRYRAGSRKLSVAIRREARYRQPLILLKIRCQEFISGRHDLPEAPQERLIQVVDQPEPVQEKAGAPARG</sequence>
<dbReference type="Proteomes" id="UP000256269">
    <property type="component" value="Unassembled WGS sequence"/>
</dbReference>
<dbReference type="AlphaFoldDB" id="A0A3E0IBG3"/>
<feature type="transmembrane region" description="Helical" evidence="1">
    <location>
        <begin position="113"/>
        <end position="133"/>
    </location>
</feature>
<evidence type="ECO:0000313" key="2">
    <source>
        <dbReference type="EMBL" id="REH55931.1"/>
    </source>
</evidence>
<feature type="transmembrane region" description="Helical" evidence="1">
    <location>
        <begin position="12"/>
        <end position="29"/>
    </location>
</feature>
<name>A0A3E0IBG3_9PSEU</name>
<keyword evidence="3" id="KW-1185">Reference proteome</keyword>
<comment type="caution">
    <text evidence="2">The sequence shown here is derived from an EMBL/GenBank/DDBJ whole genome shotgun (WGS) entry which is preliminary data.</text>
</comment>
<dbReference type="OrthoDB" id="8535577at2"/>
<dbReference type="RefSeq" id="WP_116172753.1">
    <property type="nucleotide sequence ID" value="NZ_CP144375.1"/>
</dbReference>
<feature type="transmembrane region" description="Helical" evidence="1">
    <location>
        <begin position="82"/>
        <end position="101"/>
    </location>
</feature>
<dbReference type="EMBL" id="QUNO01000001">
    <property type="protein sequence ID" value="REH55931.1"/>
    <property type="molecule type" value="Genomic_DNA"/>
</dbReference>
<accession>A0A3E0IBG3</accession>
<keyword evidence="1" id="KW-0812">Transmembrane</keyword>
<keyword evidence="1" id="KW-0472">Membrane</keyword>
<gene>
    <name evidence="2" type="ORF">BCF44_101959</name>
</gene>